<name>A0A918WPV4_STRCJ</name>
<feature type="transmembrane region" description="Helical" evidence="1">
    <location>
        <begin position="62"/>
        <end position="81"/>
    </location>
</feature>
<keyword evidence="1" id="KW-0812">Transmembrane</keyword>
<evidence type="ECO:0000259" key="2">
    <source>
        <dbReference type="Pfam" id="PF03703"/>
    </source>
</evidence>
<dbReference type="Pfam" id="PF03703">
    <property type="entry name" value="bPH_2"/>
    <property type="match status" value="2"/>
</dbReference>
<feature type="domain" description="YdbS-like PH" evidence="2">
    <location>
        <begin position="91"/>
        <end position="164"/>
    </location>
</feature>
<dbReference type="PANTHER" id="PTHR34473">
    <property type="entry name" value="UPF0699 TRANSMEMBRANE PROTEIN YDBS"/>
    <property type="match status" value="1"/>
</dbReference>
<accession>A0A918WPV4</accession>
<evidence type="ECO:0000313" key="4">
    <source>
        <dbReference type="Proteomes" id="UP000646244"/>
    </source>
</evidence>
<dbReference type="InterPro" id="IPR005182">
    <property type="entry name" value="YdbS-like_PH"/>
</dbReference>
<feature type="transmembrane region" description="Helical" evidence="1">
    <location>
        <begin position="382"/>
        <end position="401"/>
    </location>
</feature>
<comment type="caution">
    <text evidence="3">The sequence shown here is derived from an EMBL/GenBank/DDBJ whole genome shotgun (WGS) entry which is preliminary data.</text>
</comment>
<keyword evidence="1" id="KW-1133">Transmembrane helix</keyword>
<keyword evidence="1" id="KW-0472">Membrane</keyword>
<sequence>MVAGDPHPPQTHVELRPPAHAVGPRARRWWTARAWLAASGPLLVAGALLASCLLFFPGALPWLAPLTALVLVLPALGYALAMPARRHRVHAWELGESAVRADSGWLWRRRRMVPLSRVRSAAVRRGPLQRRFGLATVTVGTGSTAGDLRIGGLDEGVARQLAARLDAAARPQYDHPAATAVAGPRGPVLAVGRAAWLRYAPLTFWVIGGVLVVAGTVWKVLTALRIKPWRIGWVHDAAEEFGDSVLWLTIPLALLAVTALGAVGAVLVTAEGWWRYRLEWAGPSTLAVRRGLLTKRTVTIERARLCGVALREPLLLRAGGGASVRAVAGGLGNRDQNRTRSVVLPPAPRAVATGVCAGLLGAGAGTERELRPHPRAALRRRVTWAIGWGVLPVTAALAVLGWLLTPVLLLCAAGWTLLASPVARALARDAHRSLGHALHGRHLVVRSGTFGRETVTLDRDAVLAWTFTDTPFSRRAGVVTVTAAVLGGEDGYRIRDMSAVGAAGFAEAAAPGIVREWLAPAVR</sequence>
<evidence type="ECO:0000256" key="1">
    <source>
        <dbReference type="SAM" id="Phobius"/>
    </source>
</evidence>
<feature type="transmembrane region" description="Helical" evidence="1">
    <location>
        <begin position="34"/>
        <end position="56"/>
    </location>
</feature>
<feature type="transmembrane region" description="Helical" evidence="1">
    <location>
        <begin position="202"/>
        <end position="224"/>
    </location>
</feature>
<proteinExistence type="predicted"/>
<feature type="domain" description="YdbS-like PH" evidence="2">
    <location>
        <begin position="437"/>
        <end position="498"/>
    </location>
</feature>
<dbReference type="AlphaFoldDB" id="A0A918WPV4"/>
<organism evidence="3 4">
    <name type="scientific">Streptomyces cinnamoneus</name>
    <name type="common">Streptoverticillium cinnamoneum</name>
    <dbReference type="NCBI Taxonomy" id="53446"/>
    <lineage>
        <taxon>Bacteria</taxon>
        <taxon>Bacillati</taxon>
        <taxon>Actinomycetota</taxon>
        <taxon>Actinomycetes</taxon>
        <taxon>Kitasatosporales</taxon>
        <taxon>Streptomycetaceae</taxon>
        <taxon>Streptomyces</taxon>
        <taxon>Streptomyces cinnamoneus group</taxon>
    </lineage>
</organism>
<protein>
    <recommendedName>
        <fullName evidence="2">YdbS-like PH domain-containing protein</fullName>
    </recommendedName>
</protein>
<reference evidence="3" key="1">
    <citation type="journal article" date="2014" name="Int. J. Syst. Evol. Microbiol.">
        <title>Complete genome sequence of Corynebacterium casei LMG S-19264T (=DSM 44701T), isolated from a smear-ripened cheese.</title>
        <authorList>
            <consortium name="US DOE Joint Genome Institute (JGI-PGF)"/>
            <person name="Walter F."/>
            <person name="Albersmeier A."/>
            <person name="Kalinowski J."/>
            <person name="Ruckert C."/>
        </authorList>
    </citation>
    <scope>NUCLEOTIDE SEQUENCE</scope>
    <source>
        <strain evidence="3">JCM 4633</strain>
    </source>
</reference>
<reference evidence="3" key="2">
    <citation type="submission" date="2020-09" db="EMBL/GenBank/DDBJ databases">
        <authorList>
            <person name="Sun Q."/>
            <person name="Ohkuma M."/>
        </authorList>
    </citation>
    <scope>NUCLEOTIDE SEQUENCE</scope>
    <source>
        <strain evidence="3">JCM 4633</strain>
    </source>
</reference>
<dbReference type="PANTHER" id="PTHR34473:SF3">
    <property type="entry name" value="TRANSMEMBRANE PROTEIN-RELATED"/>
    <property type="match status" value="1"/>
</dbReference>
<gene>
    <name evidence="3" type="ORF">GCM10010507_45260</name>
</gene>
<feature type="transmembrane region" description="Helical" evidence="1">
    <location>
        <begin position="244"/>
        <end position="268"/>
    </location>
</feature>
<dbReference type="EMBL" id="BMVB01000017">
    <property type="protein sequence ID" value="GHC63019.1"/>
    <property type="molecule type" value="Genomic_DNA"/>
</dbReference>
<evidence type="ECO:0000313" key="3">
    <source>
        <dbReference type="EMBL" id="GHC63019.1"/>
    </source>
</evidence>
<dbReference type="Proteomes" id="UP000646244">
    <property type="component" value="Unassembled WGS sequence"/>
</dbReference>